<sequence>MNPSTRSAKLMPCGPQLLDRIPMSTEPDADRFFFMPEFGAFMVEGTPGAPWVLDKDNTAEVFEWFRGARRHIRLGLESMGITDVYPFTLTSFPLMGTPDSVSDHPMIKPPQEPVMRSEFCSDVLVNPHPRFVTLARNIRTRRGKKVRIQSPPFFPNPKNMPARAHASSASGTDAPLKDLDEDAQSSPAPPTVKDAAVSAEESDPVSSNTVNSSYDFRKEAEASLSSAFINPVGRIDDTDLRAEIDRIIVSSDVRNQVEEYDYPPSDHDPIYMDAMVFGMGMCCLQETFSCVDELEARYLYDQLTVLSPLFLALTAATAVFKGTMSAHTTRWRVLSQSVDDRRDEELEQVPFSRFSTVSLYLSLEPYLLANYTSLNDVLVPSRPDVYEACVSAGLDRVIARHFSAIMSRDPLVTFEQDLDAVDIHNTDEHFECFQSTNWNTVRLKPPPLKGSGYPIPWRVEFRCCEAQLRDDESAGLACIIALMVRVILKERWNLYMPMSLVHENMEASDSQDAITKHKFYFVTNLNGSSYELARYTLREIFFDLDKLGLLARCANHLDSELSSGAISQESHDLQMEYLNVLKNRVYGASATNSQEIRDYVLGHQDFRGDGVVTQSVVYDMLDAIAKSN</sequence>
<dbReference type="GO" id="GO:0004357">
    <property type="term" value="F:glutamate-cysteine ligase activity"/>
    <property type="evidence" value="ECO:0007669"/>
    <property type="project" value="UniProtKB-UniRule"/>
</dbReference>
<evidence type="ECO:0000256" key="10">
    <source>
        <dbReference type="RuleBase" id="RU367135"/>
    </source>
</evidence>
<dbReference type="AlphaFoldDB" id="A0A2H6KEC9"/>
<keyword evidence="7 10" id="KW-0067">ATP-binding</keyword>
<evidence type="ECO:0000256" key="8">
    <source>
        <dbReference type="ARBA" id="ARBA00030585"/>
    </source>
</evidence>
<dbReference type="Gene3D" id="3.30.590.50">
    <property type="match status" value="2"/>
</dbReference>
<evidence type="ECO:0000256" key="4">
    <source>
        <dbReference type="ARBA" id="ARBA00022598"/>
    </source>
</evidence>
<proteinExistence type="inferred from homology"/>
<dbReference type="PANTHER" id="PTHR11164">
    <property type="entry name" value="GLUTAMATE CYSTEINE LIGASE"/>
    <property type="match status" value="1"/>
</dbReference>
<dbReference type="VEuPathDB" id="PiroplasmaDB:BOVATA_028390"/>
<dbReference type="GO" id="GO:0005524">
    <property type="term" value="F:ATP binding"/>
    <property type="evidence" value="ECO:0007669"/>
    <property type="project" value="UniProtKB-UniRule"/>
</dbReference>
<evidence type="ECO:0000313" key="13">
    <source>
        <dbReference type="Proteomes" id="UP000236319"/>
    </source>
</evidence>
<dbReference type="PANTHER" id="PTHR11164:SF0">
    <property type="entry name" value="GLUTAMATE--CYSTEINE LIGASE CATALYTIC SUBUNIT"/>
    <property type="match status" value="1"/>
</dbReference>
<dbReference type="InterPro" id="IPR014746">
    <property type="entry name" value="Gln_synth/guanido_kin_cat_dom"/>
</dbReference>
<dbReference type="OrthoDB" id="7939818at2759"/>
<evidence type="ECO:0000256" key="7">
    <source>
        <dbReference type="ARBA" id="ARBA00022840"/>
    </source>
</evidence>
<comment type="caution">
    <text evidence="12">The sequence shown here is derived from an EMBL/GenBank/DDBJ whole genome shotgun (WGS) entry which is preliminary data.</text>
</comment>
<dbReference type="Pfam" id="PF03074">
    <property type="entry name" value="GCS"/>
    <property type="match status" value="1"/>
</dbReference>
<organism evidence="12 13">
    <name type="scientific">Babesia ovata</name>
    <dbReference type="NCBI Taxonomy" id="189622"/>
    <lineage>
        <taxon>Eukaryota</taxon>
        <taxon>Sar</taxon>
        <taxon>Alveolata</taxon>
        <taxon>Apicomplexa</taxon>
        <taxon>Aconoidasida</taxon>
        <taxon>Piroplasmida</taxon>
        <taxon>Babesiidae</taxon>
        <taxon>Babesia</taxon>
    </lineage>
</organism>
<evidence type="ECO:0000256" key="3">
    <source>
        <dbReference type="ARBA" id="ARBA00012220"/>
    </source>
</evidence>
<evidence type="ECO:0000256" key="5">
    <source>
        <dbReference type="ARBA" id="ARBA00022684"/>
    </source>
</evidence>
<comment type="pathway">
    <text evidence="1 10">Sulfur metabolism; glutathione biosynthesis; glutathione from L-cysteine and L-glutamate: step 1/2.</text>
</comment>
<dbReference type="RefSeq" id="XP_028867589.1">
    <property type="nucleotide sequence ID" value="XM_029011756.1"/>
</dbReference>
<dbReference type="GO" id="GO:0006750">
    <property type="term" value="P:glutathione biosynthetic process"/>
    <property type="evidence" value="ECO:0007669"/>
    <property type="project" value="UniProtKB-UniRule"/>
</dbReference>
<evidence type="ECO:0000256" key="9">
    <source>
        <dbReference type="ARBA" id="ARBA00032122"/>
    </source>
</evidence>
<evidence type="ECO:0000256" key="6">
    <source>
        <dbReference type="ARBA" id="ARBA00022741"/>
    </source>
</evidence>
<comment type="catalytic activity">
    <reaction evidence="10">
        <text>L-cysteine + L-glutamate + ATP = gamma-L-glutamyl-L-cysteine + ADP + phosphate + H(+)</text>
        <dbReference type="Rhea" id="RHEA:13285"/>
        <dbReference type="ChEBI" id="CHEBI:15378"/>
        <dbReference type="ChEBI" id="CHEBI:29985"/>
        <dbReference type="ChEBI" id="CHEBI:30616"/>
        <dbReference type="ChEBI" id="CHEBI:35235"/>
        <dbReference type="ChEBI" id="CHEBI:43474"/>
        <dbReference type="ChEBI" id="CHEBI:58173"/>
        <dbReference type="ChEBI" id="CHEBI:456216"/>
        <dbReference type="EC" id="6.3.2.2"/>
    </reaction>
</comment>
<dbReference type="EMBL" id="BDSA01000003">
    <property type="protein sequence ID" value="GBE61346.1"/>
    <property type="molecule type" value="Genomic_DNA"/>
</dbReference>
<evidence type="ECO:0000256" key="11">
    <source>
        <dbReference type="SAM" id="MobiDB-lite"/>
    </source>
</evidence>
<dbReference type="SUPFAM" id="SSF55931">
    <property type="entry name" value="Glutamine synthetase/guanido kinase"/>
    <property type="match status" value="1"/>
</dbReference>
<protein>
    <recommendedName>
        <fullName evidence="3 10">Glutamate--cysteine ligase</fullName>
        <ecNumber evidence="3 10">6.3.2.2</ecNumber>
    </recommendedName>
    <alternativeName>
        <fullName evidence="9 10">Gamma-ECS</fullName>
    </alternativeName>
    <alternativeName>
        <fullName evidence="8 10">Gamma-glutamylcysteine synthetase</fullName>
    </alternativeName>
</protein>
<dbReference type="EC" id="6.3.2.2" evidence="3 10"/>
<keyword evidence="5 10" id="KW-0317">Glutathione biosynthesis</keyword>
<name>A0A2H6KEC9_9APIC</name>
<evidence type="ECO:0000256" key="2">
    <source>
        <dbReference type="ARBA" id="ARBA00008100"/>
    </source>
</evidence>
<evidence type="ECO:0000313" key="12">
    <source>
        <dbReference type="EMBL" id="GBE61346.1"/>
    </source>
</evidence>
<dbReference type="Proteomes" id="UP000236319">
    <property type="component" value="Unassembled WGS sequence"/>
</dbReference>
<feature type="region of interest" description="Disordered" evidence="11">
    <location>
        <begin position="145"/>
        <end position="210"/>
    </location>
</feature>
<evidence type="ECO:0000256" key="1">
    <source>
        <dbReference type="ARBA" id="ARBA00005006"/>
    </source>
</evidence>
<dbReference type="InterPro" id="IPR004308">
    <property type="entry name" value="GCS"/>
</dbReference>
<keyword evidence="13" id="KW-1185">Reference proteome</keyword>
<gene>
    <name evidence="12" type="ORF">BOVATA_028390</name>
</gene>
<comment type="similarity">
    <text evidence="2 10">Belongs to the glutamate--cysteine ligase type 3 family.</text>
</comment>
<accession>A0A2H6KEC9</accession>
<dbReference type="GeneID" id="39875116"/>
<reference evidence="12 13" key="1">
    <citation type="journal article" date="2017" name="BMC Genomics">
        <title>Whole-genome assembly of Babesia ovata and comparative genomics between closely related pathogens.</title>
        <authorList>
            <person name="Yamagishi J."/>
            <person name="Asada M."/>
            <person name="Hakimi H."/>
            <person name="Tanaka T.Q."/>
            <person name="Sugimoto C."/>
            <person name="Kawazu S."/>
        </authorList>
    </citation>
    <scope>NUCLEOTIDE SEQUENCE [LARGE SCALE GENOMIC DNA]</scope>
    <source>
        <strain evidence="12 13">Miyake</strain>
    </source>
</reference>
<dbReference type="Gene3D" id="1.10.8.960">
    <property type="match status" value="1"/>
</dbReference>
<keyword evidence="4 10" id="KW-0436">Ligase</keyword>
<dbReference type="UniPathway" id="UPA00142">
    <property type="reaction ID" value="UER00209"/>
</dbReference>
<keyword evidence="6 10" id="KW-0547">Nucleotide-binding</keyword>